<organism evidence="1 2">
    <name type="scientific">Smittium culicis</name>
    <dbReference type="NCBI Taxonomy" id="133412"/>
    <lineage>
        <taxon>Eukaryota</taxon>
        <taxon>Fungi</taxon>
        <taxon>Fungi incertae sedis</taxon>
        <taxon>Zoopagomycota</taxon>
        <taxon>Kickxellomycotina</taxon>
        <taxon>Harpellomycetes</taxon>
        <taxon>Harpellales</taxon>
        <taxon>Legeriomycetaceae</taxon>
        <taxon>Smittium</taxon>
    </lineage>
</organism>
<dbReference type="OrthoDB" id="5598740at2759"/>
<dbReference type="EMBL" id="LSSN01000686">
    <property type="protein sequence ID" value="OMJ22755.1"/>
    <property type="molecule type" value="Genomic_DNA"/>
</dbReference>
<accession>A0A1R1Y7I8</accession>
<keyword evidence="2" id="KW-1185">Reference proteome</keyword>
<dbReference type="Proteomes" id="UP000187283">
    <property type="component" value="Unassembled WGS sequence"/>
</dbReference>
<sequence length="238" mass="26984">MENFRNLKIGYWNCQGLSERKWIRAINAITEADLDILFLAETWFIDHESHAAHPMFFVSTPRILPVPAFGHEQAGIVCLVTQGTRKQISSACLTRYTVNIKINGHDIMAVYFPPSLKPDKIAEHIPDTHLSVLIGDINAFFGVQYGTKKIGPLARCNLFRKICSEKSLNHMFPDPLGPTPDHAFVHSSLVASYSFENYCHGLSDHKFMLLRLDIKINYTLNINSDDFKFNLKPLLIPA</sequence>
<evidence type="ECO:0000313" key="2">
    <source>
        <dbReference type="Proteomes" id="UP000187283"/>
    </source>
</evidence>
<evidence type="ECO:0000313" key="1">
    <source>
        <dbReference type="EMBL" id="OMJ22755.1"/>
    </source>
</evidence>
<comment type="caution">
    <text evidence="1">The sequence shown here is derived from an EMBL/GenBank/DDBJ whole genome shotgun (WGS) entry which is preliminary data.</text>
</comment>
<reference evidence="1 2" key="1">
    <citation type="submission" date="2017-01" db="EMBL/GenBank/DDBJ databases">
        <authorList>
            <person name="Mah S.A."/>
            <person name="Swanson W.J."/>
            <person name="Moy G.W."/>
            <person name="Vacquier V.D."/>
        </authorList>
    </citation>
    <scope>NUCLEOTIDE SEQUENCE [LARGE SCALE GENOMIC DNA]</scope>
    <source>
        <strain evidence="1 2">GSMNP</strain>
    </source>
</reference>
<proteinExistence type="predicted"/>
<dbReference type="SUPFAM" id="SSF56219">
    <property type="entry name" value="DNase I-like"/>
    <property type="match status" value="1"/>
</dbReference>
<gene>
    <name evidence="1" type="ORF">AYI70_g2670</name>
</gene>
<dbReference type="STRING" id="133412.A0A1R1Y7I8"/>
<evidence type="ECO:0008006" key="3">
    <source>
        <dbReference type="Google" id="ProtNLM"/>
    </source>
</evidence>
<protein>
    <recommendedName>
        <fullName evidence="3">Endonuclease/exonuclease/phosphatase domain-containing protein</fullName>
    </recommendedName>
</protein>
<dbReference type="Gene3D" id="3.60.10.10">
    <property type="entry name" value="Endonuclease/exonuclease/phosphatase"/>
    <property type="match status" value="1"/>
</dbReference>
<name>A0A1R1Y7I8_9FUNG</name>
<dbReference type="InterPro" id="IPR036691">
    <property type="entry name" value="Endo/exonu/phosph_ase_sf"/>
</dbReference>
<dbReference type="AlphaFoldDB" id="A0A1R1Y7I8"/>